<keyword evidence="7" id="KW-0732">Signal</keyword>
<feature type="region of interest" description="Disordered" evidence="5">
    <location>
        <begin position="240"/>
        <end position="301"/>
    </location>
</feature>
<dbReference type="AlphaFoldDB" id="A0A7H8R8P2"/>
<reference evidence="9" key="1">
    <citation type="submission" date="2020-06" db="EMBL/GenBank/DDBJ databases">
        <title>A chromosome-scale genome assembly of Talaromyces rugulosus W13939.</title>
        <authorList>
            <person name="Wang B."/>
            <person name="Guo L."/>
            <person name="Ye K."/>
            <person name="Wang L."/>
        </authorList>
    </citation>
    <scope>NUCLEOTIDE SEQUENCE [LARGE SCALE GENOMIC DNA]</scope>
    <source>
        <strain evidence="9">W13939</strain>
    </source>
</reference>
<feature type="transmembrane region" description="Helical" evidence="6">
    <location>
        <begin position="211"/>
        <end position="232"/>
    </location>
</feature>
<evidence type="ECO:0000256" key="7">
    <source>
        <dbReference type="SAM" id="SignalP"/>
    </source>
</evidence>
<organism evidence="8 9">
    <name type="scientific">Talaromyces rugulosus</name>
    <name type="common">Penicillium rugulosum</name>
    <dbReference type="NCBI Taxonomy" id="121627"/>
    <lineage>
        <taxon>Eukaryota</taxon>
        <taxon>Fungi</taxon>
        <taxon>Dikarya</taxon>
        <taxon>Ascomycota</taxon>
        <taxon>Pezizomycotina</taxon>
        <taxon>Eurotiomycetes</taxon>
        <taxon>Eurotiomycetidae</taxon>
        <taxon>Eurotiales</taxon>
        <taxon>Trichocomaceae</taxon>
        <taxon>Talaromyces</taxon>
        <taxon>Talaromyces sect. Islandici</taxon>
    </lineage>
</organism>
<gene>
    <name evidence="8" type="ORF">TRUGW13939_09437</name>
</gene>
<dbReference type="OrthoDB" id="5215637at2759"/>
<sequence length="301" mass="31865">MRSLNLLFLAAVPLAAAVCYYPSGYSEASLEYQPCNQYTGASMCCGTNRNNPSGNSRDNGNGNTQDKCLKNGLCSNEWETTDDSGATVENIAYFRDQCTSTNWQDDCLNICTQETNPGVGSSSDVVLVIPCDGTATSNTWCCGNSTDCCDKSPITIAQVFAPDATTSASSSSSTSTQHTTATSAPTSTPSATSYSSLSPSSSSGLSSGAKAGISVGVVLGVLAILTLGLFFLRRRKSGNAGRTDYVPAPSPQELSEYQQQQQQQSYYKPPAANALEKSANPGDQRYEKPADHESQRYEMPS</sequence>
<dbReference type="RefSeq" id="XP_035348452.1">
    <property type="nucleotide sequence ID" value="XM_035492559.1"/>
</dbReference>
<dbReference type="KEGG" id="trg:TRUGW13939_09437"/>
<dbReference type="EMBL" id="CP055902">
    <property type="protein sequence ID" value="QKX62278.1"/>
    <property type="molecule type" value="Genomic_DNA"/>
</dbReference>
<keyword evidence="4 6" id="KW-0472">Membrane</keyword>
<dbReference type="InterPro" id="IPR051694">
    <property type="entry name" value="Immunoregulatory_rcpt-like"/>
</dbReference>
<dbReference type="GO" id="GO:0016020">
    <property type="term" value="C:membrane"/>
    <property type="evidence" value="ECO:0007669"/>
    <property type="project" value="UniProtKB-SubCell"/>
</dbReference>
<evidence type="ECO:0000256" key="6">
    <source>
        <dbReference type="SAM" id="Phobius"/>
    </source>
</evidence>
<feature type="signal peptide" evidence="7">
    <location>
        <begin position="1"/>
        <end position="17"/>
    </location>
</feature>
<evidence type="ECO:0000256" key="1">
    <source>
        <dbReference type="ARBA" id="ARBA00004167"/>
    </source>
</evidence>
<evidence type="ECO:0000256" key="2">
    <source>
        <dbReference type="ARBA" id="ARBA00022692"/>
    </source>
</evidence>
<dbReference type="CDD" id="cd12087">
    <property type="entry name" value="TM_EGFR-like"/>
    <property type="match status" value="1"/>
</dbReference>
<evidence type="ECO:0000313" key="8">
    <source>
        <dbReference type="EMBL" id="QKX62278.1"/>
    </source>
</evidence>
<evidence type="ECO:0000256" key="3">
    <source>
        <dbReference type="ARBA" id="ARBA00022989"/>
    </source>
</evidence>
<keyword evidence="3 6" id="KW-1133">Transmembrane helix</keyword>
<name>A0A7H8R8P2_TALRU</name>
<keyword evidence="2 6" id="KW-0812">Transmembrane</keyword>
<comment type="subcellular location">
    <subcellularLocation>
        <location evidence="1">Membrane</location>
        <topology evidence="1">Single-pass membrane protein</topology>
    </subcellularLocation>
</comment>
<dbReference type="GeneID" id="55996920"/>
<evidence type="ECO:0000256" key="4">
    <source>
        <dbReference type="ARBA" id="ARBA00023136"/>
    </source>
</evidence>
<keyword evidence="9" id="KW-1185">Reference proteome</keyword>
<dbReference type="Proteomes" id="UP000509510">
    <property type="component" value="Chromosome V"/>
</dbReference>
<feature type="region of interest" description="Disordered" evidence="5">
    <location>
        <begin position="166"/>
        <end position="201"/>
    </location>
</feature>
<dbReference type="GO" id="GO:0071944">
    <property type="term" value="C:cell periphery"/>
    <property type="evidence" value="ECO:0007669"/>
    <property type="project" value="UniProtKB-ARBA"/>
</dbReference>
<evidence type="ECO:0000256" key="5">
    <source>
        <dbReference type="SAM" id="MobiDB-lite"/>
    </source>
</evidence>
<evidence type="ECO:0000313" key="9">
    <source>
        <dbReference type="Proteomes" id="UP000509510"/>
    </source>
</evidence>
<protein>
    <recommendedName>
        <fullName evidence="10">Mid2 domain-containing protein</fullName>
    </recommendedName>
</protein>
<dbReference type="PANTHER" id="PTHR15549">
    <property type="entry name" value="PAIRED IMMUNOGLOBULIN-LIKE TYPE 2 RECEPTOR"/>
    <property type="match status" value="1"/>
</dbReference>
<feature type="chain" id="PRO_5028877492" description="Mid2 domain-containing protein" evidence="7">
    <location>
        <begin position="18"/>
        <end position="301"/>
    </location>
</feature>
<accession>A0A7H8R8P2</accession>
<evidence type="ECO:0008006" key="10">
    <source>
        <dbReference type="Google" id="ProtNLM"/>
    </source>
</evidence>
<proteinExistence type="predicted"/>
<feature type="compositionally biased region" description="Basic and acidic residues" evidence="5">
    <location>
        <begin position="284"/>
        <end position="301"/>
    </location>
</feature>